<feature type="coiled-coil region" evidence="1">
    <location>
        <begin position="75"/>
        <end position="102"/>
    </location>
</feature>
<evidence type="ECO:0000256" key="1">
    <source>
        <dbReference type="SAM" id="Coils"/>
    </source>
</evidence>
<evidence type="ECO:0000313" key="4">
    <source>
        <dbReference type="Proteomes" id="UP001157418"/>
    </source>
</evidence>
<evidence type="ECO:0000313" key="3">
    <source>
        <dbReference type="EMBL" id="CAH1421298.1"/>
    </source>
</evidence>
<accession>A0AAU9LZQ1</accession>
<protein>
    <submittedName>
        <fullName evidence="3">Uncharacterized protein</fullName>
    </submittedName>
</protein>
<keyword evidence="1" id="KW-0175">Coiled coil</keyword>
<name>A0AAU9LZQ1_9ASTR</name>
<dbReference type="EMBL" id="CAKMRJ010001112">
    <property type="protein sequence ID" value="CAH1421298.1"/>
    <property type="molecule type" value="Genomic_DNA"/>
</dbReference>
<evidence type="ECO:0000256" key="2">
    <source>
        <dbReference type="SAM" id="MobiDB-lite"/>
    </source>
</evidence>
<feature type="region of interest" description="Disordered" evidence="2">
    <location>
        <begin position="1"/>
        <end position="20"/>
    </location>
</feature>
<feature type="coiled-coil region" evidence="1">
    <location>
        <begin position="138"/>
        <end position="165"/>
    </location>
</feature>
<comment type="caution">
    <text evidence="3">The sequence shown here is derived from an EMBL/GenBank/DDBJ whole genome shotgun (WGS) entry which is preliminary data.</text>
</comment>
<organism evidence="3 4">
    <name type="scientific">Lactuca virosa</name>
    <dbReference type="NCBI Taxonomy" id="75947"/>
    <lineage>
        <taxon>Eukaryota</taxon>
        <taxon>Viridiplantae</taxon>
        <taxon>Streptophyta</taxon>
        <taxon>Embryophyta</taxon>
        <taxon>Tracheophyta</taxon>
        <taxon>Spermatophyta</taxon>
        <taxon>Magnoliopsida</taxon>
        <taxon>eudicotyledons</taxon>
        <taxon>Gunneridae</taxon>
        <taxon>Pentapetalae</taxon>
        <taxon>asterids</taxon>
        <taxon>campanulids</taxon>
        <taxon>Asterales</taxon>
        <taxon>Asteraceae</taxon>
        <taxon>Cichorioideae</taxon>
        <taxon>Cichorieae</taxon>
        <taxon>Lactucinae</taxon>
        <taxon>Lactuca</taxon>
    </lineage>
</organism>
<sequence>MKKNVKVELGSGNPPSSSTRVSAKGLLKWKTVFPLRFLYFNITTIPRSLELVSASDEETLDKARSHLMEESIRQLKEIGKIHERTEQEVQELRERVKGLSERNFFLVNELSESIRCQNELKNLNEYLQIKEDDAIGHRSVLASELEEKNQKIESLKLQFTQKLSELEISCSDKDVHIKMLEEELVVREGHLADRDAEIRASKLWWLVQEGIPSFVRALLNSTNFRDLNVGVKTTAIQLGLHQACMEMKEKYVDALEGKMFFSRTPMCNIR</sequence>
<reference evidence="3 4" key="1">
    <citation type="submission" date="2022-01" db="EMBL/GenBank/DDBJ databases">
        <authorList>
            <person name="Xiong W."/>
            <person name="Schranz E."/>
        </authorList>
    </citation>
    <scope>NUCLEOTIDE SEQUENCE [LARGE SCALE GENOMIC DNA]</scope>
</reference>
<proteinExistence type="predicted"/>
<dbReference type="AlphaFoldDB" id="A0AAU9LZQ1"/>
<gene>
    <name evidence="3" type="ORF">LVIROSA_LOCUS8708</name>
</gene>
<keyword evidence="4" id="KW-1185">Reference proteome</keyword>
<dbReference type="Proteomes" id="UP001157418">
    <property type="component" value="Unassembled WGS sequence"/>
</dbReference>